<dbReference type="Proteomes" id="UP000054564">
    <property type="component" value="Unassembled WGS sequence"/>
</dbReference>
<evidence type="ECO:0000256" key="2">
    <source>
        <dbReference type="SAM" id="Phobius"/>
    </source>
</evidence>
<name>A0A0L0VMW6_9BASI</name>
<evidence type="ECO:0000256" key="1">
    <source>
        <dbReference type="SAM" id="MobiDB-lite"/>
    </source>
</evidence>
<sequence length="523" mass="57166">MAFAPNINSDAVVATITPTNTVTTAPLMPTSKPSLNPSLPSPIASPQVSYSPYALSNFQQINSVDGGQSFSFATLASTPLRSLTPTSKPTINPFEVEQAPNTHSSSRAIATTSIVLLFVFGIIFIAGYWASESRSSRWKGLRWARCPESQWNALGASRAEPKRYISMCQVSEGAEQTASLSIEVDQPGNFSASKSDKVKRNPLQSYLNYRRACATGSLEEIDEEGDSLEQTLSSRKTTKSGITPGLGPARYRLKTSKRGQGSSSSPIASSKGKIRATSQLFNRNQTYCIPHTGSPGREMRNSSRAHLTGGLDDIDTDIGWSEFGINQRRSEGNGNRSTGVSYLLTRLKESMNGRLNLSSVRSSESHSEPEPRRTTGKGSADWESEYDFEGSPGPEDASELRYLVLTSFNTTPTKHISRKRELSLADIPLPELPALTWNAVDPPKDSRLGYRNQMDPSGTSRRCCEEMTTPTRPRNSNWISSSQALSPSSLGWTSPETPTRKPEKSTPNLTENRSYLAPSRLTF</sequence>
<dbReference type="OrthoDB" id="2499035at2759"/>
<comment type="caution">
    <text evidence="3">The sequence shown here is derived from an EMBL/GenBank/DDBJ whole genome shotgun (WGS) entry which is preliminary data.</text>
</comment>
<feature type="region of interest" description="Disordered" evidence="1">
    <location>
        <begin position="354"/>
        <end position="395"/>
    </location>
</feature>
<feature type="region of interest" description="Disordered" evidence="1">
    <location>
        <begin position="224"/>
        <end position="274"/>
    </location>
</feature>
<feature type="compositionally biased region" description="Low complexity" evidence="1">
    <location>
        <begin position="480"/>
        <end position="489"/>
    </location>
</feature>
<evidence type="ECO:0000313" key="4">
    <source>
        <dbReference type="Proteomes" id="UP000054564"/>
    </source>
</evidence>
<dbReference type="EMBL" id="AJIL01000036">
    <property type="protein sequence ID" value="KNF00542.1"/>
    <property type="molecule type" value="Genomic_DNA"/>
</dbReference>
<proteinExistence type="predicted"/>
<reference evidence="4" key="1">
    <citation type="submission" date="2014-03" db="EMBL/GenBank/DDBJ databases">
        <title>The Genome Sequence of Puccinia striiformis f. sp. tritici PST-78.</title>
        <authorList>
            <consortium name="The Broad Institute Genome Sequencing Platform"/>
            <person name="Cuomo C."/>
            <person name="Hulbert S."/>
            <person name="Chen X."/>
            <person name="Walker B."/>
            <person name="Young S.K."/>
            <person name="Zeng Q."/>
            <person name="Gargeya S."/>
            <person name="Fitzgerald M."/>
            <person name="Haas B."/>
            <person name="Abouelleil A."/>
            <person name="Alvarado L."/>
            <person name="Arachchi H.M."/>
            <person name="Berlin A.M."/>
            <person name="Chapman S.B."/>
            <person name="Goldberg J."/>
            <person name="Griggs A."/>
            <person name="Gujja S."/>
            <person name="Hansen M."/>
            <person name="Howarth C."/>
            <person name="Imamovic A."/>
            <person name="Larimer J."/>
            <person name="McCowan C."/>
            <person name="Montmayeur A."/>
            <person name="Murphy C."/>
            <person name="Neiman D."/>
            <person name="Pearson M."/>
            <person name="Priest M."/>
            <person name="Roberts A."/>
            <person name="Saif S."/>
            <person name="Shea T."/>
            <person name="Sisk P."/>
            <person name="Sykes S."/>
            <person name="Wortman J."/>
            <person name="Nusbaum C."/>
            <person name="Birren B."/>
        </authorList>
    </citation>
    <scope>NUCLEOTIDE SEQUENCE [LARGE SCALE GENOMIC DNA]</scope>
    <source>
        <strain evidence="4">race PST-78</strain>
    </source>
</reference>
<keyword evidence="2" id="KW-0472">Membrane</keyword>
<accession>A0A0L0VMW6</accession>
<feature type="region of interest" description="Disordered" evidence="1">
    <location>
        <begin position="446"/>
        <end position="523"/>
    </location>
</feature>
<organism evidence="3 4">
    <name type="scientific">Puccinia striiformis f. sp. tritici PST-78</name>
    <dbReference type="NCBI Taxonomy" id="1165861"/>
    <lineage>
        <taxon>Eukaryota</taxon>
        <taxon>Fungi</taxon>
        <taxon>Dikarya</taxon>
        <taxon>Basidiomycota</taxon>
        <taxon>Pucciniomycotina</taxon>
        <taxon>Pucciniomycetes</taxon>
        <taxon>Pucciniales</taxon>
        <taxon>Pucciniaceae</taxon>
        <taxon>Puccinia</taxon>
    </lineage>
</organism>
<gene>
    <name evidence="3" type="ORF">PSTG_06234</name>
</gene>
<feature type="compositionally biased region" description="Polar residues" evidence="1">
    <location>
        <begin position="468"/>
        <end position="479"/>
    </location>
</feature>
<feature type="compositionally biased region" description="Polar residues" evidence="1">
    <location>
        <begin position="228"/>
        <end position="241"/>
    </location>
</feature>
<feature type="compositionally biased region" description="Basic and acidic residues" evidence="1">
    <location>
        <begin position="363"/>
        <end position="373"/>
    </location>
</feature>
<protein>
    <submittedName>
        <fullName evidence="3">Uncharacterized protein</fullName>
    </submittedName>
</protein>
<feature type="transmembrane region" description="Helical" evidence="2">
    <location>
        <begin position="108"/>
        <end position="130"/>
    </location>
</feature>
<evidence type="ECO:0000313" key="3">
    <source>
        <dbReference type="EMBL" id="KNF00542.1"/>
    </source>
</evidence>
<keyword evidence="2" id="KW-0812">Transmembrane</keyword>
<keyword evidence="2" id="KW-1133">Transmembrane helix</keyword>
<keyword evidence="4" id="KW-1185">Reference proteome</keyword>
<dbReference type="AlphaFoldDB" id="A0A0L0VMW6"/>